<organism evidence="1 2">
    <name type="scientific">Mycena rosella</name>
    <name type="common">Pink bonnet</name>
    <name type="synonym">Agaricus rosellus</name>
    <dbReference type="NCBI Taxonomy" id="1033263"/>
    <lineage>
        <taxon>Eukaryota</taxon>
        <taxon>Fungi</taxon>
        <taxon>Dikarya</taxon>
        <taxon>Basidiomycota</taxon>
        <taxon>Agaricomycotina</taxon>
        <taxon>Agaricomycetes</taxon>
        <taxon>Agaricomycetidae</taxon>
        <taxon>Agaricales</taxon>
        <taxon>Marasmiineae</taxon>
        <taxon>Mycenaceae</taxon>
        <taxon>Mycena</taxon>
    </lineage>
</organism>
<accession>A0AAD7GKD5</accession>
<name>A0AAD7GKD5_MYCRO</name>
<proteinExistence type="predicted"/>
<evidence type="ECO:0000313" key="1">
    <source>
        <dbReference type="EMBL" id="KAJ7693136.1"/>
    </source>
</evidence>
<dbReference type="Proteomes" id="UP001221757">
    <property type="component" value="Unassembled WGS sequence"/>
</dbReference>
<sequence>MVNTVPNGVQFTDVIMPLPGGVEFAVQDSVVFFETLCTASQNPIAGRFDVAVRVVQGLFQ</sequence>
<dbReference type="AlphaFoldDB" id="A0AAD7GKD5"/>
<reference evidence="1" key="1">
    <citation type="submission" date="2023-03" db="EMBL/GenBank/DDBJ databases">
        <title>Massive genome expansion in bonnet fungi (Mycena s.s.) driven by repeated elements and novel gene families across ecological guilds.</title>
        <authorList>
            <consortium name="Lawrence Berkeley National Laboratory"/>
            <person name="Harder C.B."/>
            <person name="Miyauchi S."/>
            <person name="Viragh M."/>
            <person name="Kuo A."/>
            <person name="Thoen E."/>
            <person name="Andreopoulos B."/>
            <person name="Lu D."/>
            <person name="Skrede I."/>
            <person name="Drula E."/>
            <person name="Henrissat B."/>
            <person name="Morin E."/>
            <person name="Kohler A."/>
            <person name="Barry K."/>
            <person name="LaButti K."/>
            <person name="Morin E."/>
            <person name="Salamov A."/>
            <person name="Lipzen A."/>
            <person name="Mereny Z."/>
            <person name="Hegedus B."/>
            <person name="Baldrian P."/>
            <person name="Stursova M."/>
            <person name="Weitz H."/>
            <person name="Taylor A."/>
            <person name="Grigoriev I.V."/>
            <person name="Nagy L.G."/>
            <person name="Martin F."/>
            <person name="Kauserud H."/>
        </authorList>
    </citation>
    <scope>NUCLEOTIDE SEQUENCE</scope>
    <source>
        <strain evidence="1">CBHHK067</strain>
    </source>
</reference>
<gene>
    <name evidence="1" type="ORF">B0H17DRAFT_1199969</name>
</gene>
<protein>
    <submittedName>
        <fullName evidence="1">Uncharacterized protein</fullName>
    </submittedName>
</protein>
<keyword evidence="2" id="KW-1185">Reference proteome</keyword>
<comment type="caution">
    <text evidence="1">The sequence shown here is derived from an EMBL/GenBank/DDBJ whole genome shotgun (WGS) entry which is preliminary data.</text>
</comment>
<dbReference type="EMBL" id="JARKIE010000047">
    <property type="protein sequence ID" value="KAJ7693136.1"/>
    <property type="molecule type" value="Genomic_DNA"/>
</dbReference>
<evidence type="ECO:0000313" key="2">
    <source>
        <dbReference type="Proteomes" id="UP001221757"/>
    </source>
</evidence>